<dbReference type="InterPro" id="IPR027417">
    <property type="entry name" value="P-loop_NTPase"/>
</dbReference>
<keyword evidence="2" id="KW-1185">Reference proteome</keyword>
<organism evidence="1 2">
    <name type="scientific">Cymbomonas tetramitiformis</name>
    <dbReference type="NCBI Taxonomy" id="36881"/>
    <lineage>
        <taxon>Eukaryota</taxon>
        <taxon>Viridiplantae</taxon>
        <taxon>Chlorophyta</taxon>
        <taxon>Pyramimonadophyceae</taxon>
        <taxon>Pyramimonadales</taxon>
        <taxon>Pyramimonadaceae</taxon>
        <taxon>Cymbomonas</taxon>
    </lineage>
</organism>
<evidence type="ECO:0008006" key="3">
    <source>
        <dbReference type="Google" id="ProtNLM"/>
    </source>
</evidence>
<gene>
    <name evidence="1" type="ORF">CYMTET_33468</name>
</gene>
<name>A0AAE0FD66_9CHLO</name>
<evidence type="ECO:0000313" key="2">
    <source>
        <dbReference type="Proteomes" id="UP001190700"/>
    </source>
</evidence>
<comment type="caution">
    <text evidence="1">The sequence shown here is derived from an EMBL/GenBank/DDBJ whole genome shotgun (WGS) entry which is preliminary data.</text>
</comment>
<dbReference type="PANTHER" id="PTHR36978:SF4">
    <property type="entry name" value="P-LOOP CONTAINING NUCLEOSIDE TRIPHOSPHATE HYDROLASE PROTEIN"/>
    <property type="match status" value="1"/>
</dbReference>
<dbReference type="InterPro" id="IPR040632">
    <property type="entry name" value="Sulfotransfer_4"/>
</dbReference>
<sequence>MPLEVIGAGFGRTGTDSLKMGLLKLGYGDCYHMTEVPGKPGHEVLWLEAAEGNPDWERLFKGCKAAVDFPASSFYEELAAQYPDAKVIVSTRDFEKWCVHS</sequence>
<proteinExistence type="predicted"/>
<accession>A0AAE0FD66</accession>
<dbReference type="Pfam" id="PF17784">
    <property type="entry name" value="Sulfotransfer_4"/>
    <property type="match status" value="1"/>
</dbReference>
<dbReference type="Gene3D" id="3.40.50.300">
    <property type="entry name" value="P-loop containing nucleotide triphosphate hydrolases"/>
    <property type="match status" value="1"/>
</dbReference>
<dbReference type="AlphaFoldDB" id="A0AAE0FD66"/>
<dbReference type="EMBL" id="LGRX02020493">
    <property type="protein sequence ID" value="KAK3257444.1"/>
    <property type="molecule type" value="Genomic_DNA"/>
</dbReference>
<reference evidence="1 2" key="1">
    <citation type="journal article" date="2015" name="Genome Biol. Evol.">
        <title>Comparative Genomics of a Bacterivorous Green Alga Reveals Evolutionary Causalities and Consequences of Phago-Mixotrophic Mode of Nutrition.</title>
        <authorList>
            <person name="Burns J.A."/>
            <person name="Paasch A."/>
            <person name="Narechania A."/>
            <person name="Kim E."/>
        </authorList>
    </citation>
    <scope>NUCLEOTIDE SEQUENCE [LARGE SCALE GENOMIC DNA]</scope>
    <source>
        <strain evidence="1 2">PLY_AMNH</strain>
    </source>
</reference>
<dbReference type="Proteomes" id="UP001190700">
    <property type="component" value="Unassembled WGS sequence"/>
</dbReference>
<dbReference type="PANTHER" id="PTHR36978">
    <property type="entry name" value="P-LOOP CONTAINING NUCLEOTIDE TRIPHOSPHATE HYDROLASE"/>
    <property type="match status" value="1"/>
</dbReference>
<protein>
    <recommendedName>
        <fullName evidence="3">Sulfotransferase family protein</fullName>
    </recommendedName>
</protein>
<dbReference type="SUPFAM" id="SSF52540">
    <property type="entry name" value="P-loop containing nucleoside triphosphate hydrolases"/>
    <property type="match status" value="1"/>
</dbReference>
<evidence type="ECO:0000313" key="1">
    <source>
        <dbReference type="EMBL" id="KAK3257444.1"/>
    </source>
</evidence>